<comment type="caution">
    <text evidence="2">The sequence shown here is derived from an EMBL/GenBank/DDBJ whole genome shotgun (WGS) entry which is preliminary data.</text>
</comment>
<dbReference type="AlphaFoldDB" id="A0A1X0JVW9"/>
<dbReference type="InterPro" id="IPR037401">
    <property type="entry name" value="SnoaL-like"/>
</dbReference>
<accession>A0A1X0JVW9</accession>
<evidence type="ECO:0000313" key="2">
    <source>
        <dbReference type="EMBL" id="ORB66951.1"/>
    </source>
</evidence>
<dbReference type="STRING" id="75922.BST47_07755"/>
<name>A0A1X0JVW9_9MYCO</name>
<evidence type="ECO:0000313" key="3">
    <source>
        <dbReference type="Proteomes" id="UP000192411"/>
    </source>
</evidence>
<gene>
    <name evidence="2" type="ORF">BST47_07755</name>
</gene>
<dbReference type="Pfam" id="PF12680">
    <property type="entry name" value="SnoaL_2"/>
    <property type="match status" value="1"/>
</dbReference>
<dbReference type="InterPro" id="IPR032710">
    <property type="entry name" value="NTF2-like_dom_sf"/>
</dbReference>
<dbReference type="SUPFAM" id="SSF54427">
    <property type="entry name" value="NTF2-like"/>
    <property type="match status" value="1"/>
</dbReference>
<reference evidence="2 3" key="1">
    <citation type="submission" date="2017-02" db="EMBL/GenBank/DDBJ databases">
        <title>The new phylogeny of genus Mycobacterium.</title>
        <authorList>
            <person name="Tortoli E."/>
            <person name="Trovato A."/>
            <person name="Cirillo D.M."/>
        </authorList>
    </citation>
    <scope>NUCLEOTIDE SEQUENCE [LARGE SCALE GENOMIC DNA]</scope>
    <source>
        <strain evidence="2 3">DSM 44338</strain>
    </source>
</reference>
<organism evidence="2 3">
    <name type="scientific">Mycolicibacterium tusciae</name>
    <dbReference type="NCBI Taxonomy" id="75922"/>
    <lineage>
        <taxon>Bacteria</taxon>
        <taxon>Bacillati</taxon>
        <taxon>Actinomycetota</taxon>
        <taxon>Actinomycetes</taxon>
        <taxon>Mycobacteriales</taxon>
        <taxon>Mycobacteriaceae</taxon>
        <taxon>Mycolicibacterium</taxon>
    </lineage>
</organism>
<evidence type="ECO:0000259" key="1">
    <source>
        <dbReference type="Pfam" id="PF12680"/>
    </source>
</evidence>
<dbReference type="Gene3D" id="3.10.450.50">
    <property type="match status" value="1"/>
</dbReference>
<protein>
    <submittedName>
        <fullName evidence="2">Polyketide cyclase</fullName>
    </submittedName>
</protein>
<dbReference type="EMBL" id="MVIM01000003">
    <property type="protein sequence ID" value="ORB66951.1"/>
    <property type="molecule type" value="Genomic_DNA"/>
</dbReference>
<dbReference type="Proteomes" id="UP000192411">
    <property type="component" value="Unassembled WGS sequence"/>
</dbReference>
<dbReference type="OrthoDB" id="9781757at2"/>
<keyword evidence="3" id="KW-1185">Reference proteome</keyword>
<proteinExistence type="predicted"/>
<sequence length="141" mass="15152">MSLEAAVSLSESGPVTVAQRFYDAIARSAADELFALLTDDFVGTVSAGMPHDVGGQHNGPHDMIAGVWGRIDALYDVTVDPVEFLSVDDDRIVVIGRYRGPSRDGATAVDAAFAHVITTRGDRISALHQITDTAQWRIPCR</sequence>
<feature type="domain" description="SnoaL-like" evidence="1">
    <location>
        <begin position="18"/>
        <end position="125"/>
    </location>
</feature>